<dbReference type="InterPro" id="IPR025139">
    <property type="entry name" value="DUF4062"/>
</dbReference>
<feature type="domain" description="DUF4062" evidence="1">
    <location>
        <begin position="9"/>
        <end position="92"/>
    </location>
</feature>
<organism evidence="2 3">
    <name type="scientific">Acinetobacter ursingii</name>
    <dbReference type="NCBI Taxonomy" id="108980"/>
    <lineage>
        <taxon>Bacteria</taxon>
        <taxon>Pseudomonadati</taxon>
        <taxon>Pseudomonadota</taxon>
        <taxon>Gammaproteobacteria</taxon>
        <taxon>Moraxellales</taxon>
        <taxon>Moraxellaceae</taxon>
        <taxon>Acinetobacter</taxon>
    </lineage>
</organism>
<evidence type="ECO:0000313" key="3">
    <source>
        <dbReference type="Proteomes" id="UP000263596"/>
    </source>
</evidence>
<proteinExistence type="predicted"/>
<dbReference type="RefSeq" id="WP_080972150.1">
    <property type="nucleotide sequence ID" value="NZ_BKHC01000116.1"/>
</dbReference>
<evidence type="ECO:0000313" key="2">
    <source>
        <dbReference type="EMBL" id="HCK29744.1"/>
    </source>
</evidence>
<sequence>MQVMDRKTIMVSSTVYGVEDLLESIYDMLDDEYNVVMSHKGTVTNSSANSCYMDCEEAVRKCDIFLGILTPSYGSGITKIEPCYSITHKEMLLAKELNKKRFFLVNEKITFADNFLKEMGLEIDMLTAEQKRMKTFISSLSVIQMYRDILQKNSPPDYHIDSYSRFAEAEVKIQRWFISPDSSRN</sequence>
<comment type="caution">
    <text evidence="2">The sequence shown here is derived from an EMBL/GenBank/DDBJ whole genome shotgun (WGS) entry which is preliminary data.</text>
</comment>
<gene>
    <name evidence="2" type="ORF">DHW29_05840</name>
</gene>
<dbReference type="Pfam" id="PF13271">
    <property type="entry name" value="DUF4062"/>
    <property type="match status" value="1"/>
</dbReference>
<name>A0A3D2SM09_9GAMM</name>
<dbReference type="EMBL" id="DPVE01000110">
    <property type="protein sequence ID" value="HCK29744.1"/>
    <property type="molecule type" value="Genomic_DNA"/>
</dbReference>
<dbReference type="AlphaFoldDB" id="A0A3D2SM09"/>
<reference evidence="2 3" key="1">
    <citation type="journal article" date="2018" name="Nat. Biotechnol.">
        <title>A standardized bacterial taxonomy based on genome phylogeny substantially revises the tree of life.</title>
        <authorList>
            <person name="Parks D.H."/>
            <person name="Chuvochina M."/>
            <person name="Waite D.W."/>
            <person name="Rinke C."/>
            <person name="Skarshewski A."/>
            <person name="Chaumeil P.A."/>
            <person name="Hugenholtz P."/>
        </authorList>
    </citation>
    <scope>NUCLEOTIDE SEQUENCE [LARGE SCALE GENOMIC DNA]</scope>
    <source>
        <strain evidence="2">UBA9669</strain>
    </source>
</reference>
<accession>A0A3D2SM09</accession>
<dbReference type="Proteomes" id="UP000263596">
    <property type="component" value="Unassembled WGS sequence"/>
</dbReference>
<evidence type="ECO:0000259" key="1">
    <source>
        <dbReference type="Pfam" id="PF13271"/>
    </source>
</evidence>
<protein>
    <submittedName>
        <fullName evidence="2">DUF4062 domain-containing protein</fullName>
    </submittedName>
</protein>